<dbReference type="SUPFAM" id="SSF46955">
    <property type="entry name" value="Putative DNA-binding domain"/>
    <property type="match status" value="2"/>
</dbReference>
<reference evidence="14 15" key="1">
    <citation type="submission" date="2016-10" db="EMBL/GenBank/DDBJ databases">
        <authorList>
            <person name="de Groot N.N."/>
        </authorList>
    </citation>
    <scope>NUCLEOTIDE SEQUENCE [LARGE SCALE GENOMIC DNA]</scope>
    <source>
        <strain evidence="15">EB21,IBRC-M 10013,KCTC 4048</strain>
    </source>
</reference>
<keyword evidence="15" id="KW-1185">Reference proteome</keyword>
<dbReference type="InterPro" id="IPR022918">
    <property type="entry name" value="Phe_tRNA_ligase_beta2_arc"/>
</dbReference>
<dbReference type="EC" id="6.1.1.20" evidence="12"/>
<organism evidence="14 15">
    <name type="scientific">Haloarchaeobius iranensis</name>
    <dbReference type="NCBI Taxonomy" id="996166"/>
    <lineage>
        <taxon>Archaea</taxon>
        <taxon>Methanobacteriati</taxon>
        <taxon>Methanobacteriota</taxon>
        <taxon>Stenosarchaea group</taxon>
        <taxon>Halobacteria</taxon>
        <taxon>Halobacteriales</taxon>
        <taxon>Halorubellaceae</taxon>
        <taxon>Haloarchaeobius</taxon>
    </lineage>
</organism>
<keyword evidence="8 12" id="KW-0067">ATP-binding</keyword>
<evidence type="ECO:0000256" key="10">
    <source>
        <dbReference type="ARBA" id="ARBA00022917"/>
    </source>
</evidence>
<evidence type="ECO:0000256" key="9">
    <source>
        <dbReference type="ARBA" id="ARBA00022842"/>
    </source>
</evidence>
<dbReference type="GO" id="GO:0003723">
    <property type="term" value="F:RNA binding"/>
    <property type="evidence" value="ECO:0007669"/>
    <property type="project" value="InterPro"/>
</dbReference>
<dbReference type="EMBL" id="FNIA01000001">
    <property type="protein sequence ID" value="SDM31682.1"/>
    <property type="molecule type" value="Genomic_DNA"/>
</dbReference>
<dbReference type="STRING" id="996166.SAMN05192554_1016"/>
<feature type="domain" description="B5" evidence="13">
    <location>
        <begin position="298"/>
        <end position="378"/>
    </location>
</feature>
<dbReference type="GO" id="GO:0006432">
    <property type="term" value="P:phenylalanyl-tRNA aminoacylation"/>
    <property type="evidence" value="ECO:0007669"/>
    <property type="project" value="UniProtKB-UniRule"/>
</dbReference>
<dbReference type="SMART" id="SM00873">
    <property type="entry name" value="B3_4"/>
    <property type="match status" value="1"/>
</dbReference>
<keyword evidence="6 12" id="KW-0479">Metal-binding</keyword>
<evidence type="ECO:0000256" key="6">
    <source>
        <dbReference type="ARBA" id="ARBA00022723"/>
    </source>
</evidence>
<dbReference type="Gene3D" id="3.50.40.10">
    <property type="entry name" value="Phenylalanyl-trna Synthetase, Chain B, domain 3"/>
    <property type="match status" value="1"/>
</dbReference>
<protein>
    <recommendedName>
        <fullName evidence="12">Phenylalanine--tRNA ligase beta subunit</fullName>
        <ecNumber evidence="12">6.1.1.20</ecNumber>
    </recommendedName>
    <alternativeName>
        <fullName evidence="12">Phenylalanyl-tRNA synthetase beta subunit</fullName>
        <shortName evidence="12">PheRS</shortName>
    </alternativeName>
</protein>
<comment type="similarity">
    <text evidence="3 12">Belongs to the phenylalanyl-tRNA synthetase beta subunit family. Type 2 subfamily.</text>
</comment>
<dbReference type="HAMAP" id="MF_00284">
    <property type="entry name" value="Phe_tRNA_synth_beta2"/>
    <property type="match status" value="1"/>
</dbReference>
<dbReference type="Pfam" id="PF03484">
    <property type="entry name" value="B5"/>
    <property type="match status" value="1"/>
</dbReference>
<dbReference type="GO" id="GO:0005524">
    <property type="term" value="F:ATP binding"/>
    <property type="evidence" value="ECO:0007669"/>
    <property type="project" value="UniProtKB-UniRule"/>
</dbReference>
<keyword evidence="11 12" id="KW-0030">Aminoacyl-tRNA synthetase</keyword>
<keyword evidence="5 12" id="KW-0436">Ligase</keyword>
<sequence length="587" mass="65318">MPVVDVDPDALRRLTGHDEKDDEELKQDLFGLGLEFEGETEDGEFQLEFAPDRLDRLSVEGVARSLRYQYGDDRGVYVPNTNDADWTIEVDSSVPDERPFVTGAVVRDVNLDEAALDSLIQLQEKLHATMGRKRVKGAIGIHDLTMLKGRLASDERGNSIRYVGVEADEDRFVPLDSDRELTPGEVLTEHQTGREYADIVADYGRYPAIYDDIGLFSFPPVINGRRTEVSTDSRDLFVEMTGTDQWTIDKMLNVVCYALDARGATIEEVTVDYPDDPVYADESVERVDPGVDVVRPDLSTSEKHVAHDRIEGLLGVNLDPDEVVDLLERSGLDAVTDESDDGALRYRVAVPPYRVDVLHPLDLVDDVGRAYGFNELDPQYPEVGTVGGRHARSTLEDAVRDQLVGLGFTDLLNFHMTNEAENYERMRVDPDEHDCVGAGEPVTITEPYSEDYTMIRSWALPSLAMVLENNTHRSYPQDIAEVGFAAEYDADEDSYVAERQTVAGALARHDASYEDAKAVLQSLARDFDVELETPPTDHPSFIDGRTASVVLDGEDVGVVGELHPAVLVEHDLELPVVAFEFELEALR</sequence>
<feature type="binding site" evidence="12">
    <location>
        <position position="362"/>
    </location>
    <ligand>
        <name>Mg(2+)</name>
        <dbReference type="ChEBI" id="CHEBI:18420"/>
        <note>shared with alpha subunit</note>
    </ligand>
</feature>
<evidence type="ECO:0000256" key="5">
    <source>
        <dbReference type="ARBA" id="ARBA00022598"/>
    </source>
</evidence>
<dbReference type="FunFam" id="3.50.40.10:FF:000003">
    <property type="entry name" value="Phenylalanine--tRNA ligase beta subunit"/>
    <property type="match status" value="1"/>
</dbReference>
<dbReference type="PANTHER" id="PTHR10947">
    <property type="entry name" value="PHENYLALANYL-TRNA SYNTHETASE BETA CHAIN AND LEUCINE-RICH REPEAT-CONTAINING PROTEIN 47"/>
    <property type="match status" value="1"/>
</dbReference>
<dbReference type="InterPro" id="IPR045864">
    <property type="entry name" value="aa-tRNA-synth_II/BPL/LPL"/>
</dbReference>
<dbReference type="InterPro" id="IPR020825">
    <property type="entry name" value="Phe-tRNA_synthase-like_B3/B4"/>
</dbReference>
<evidence type="ECO:0000256" key="11">
    <source>
        <dbReference type="ARBA" id="ARBA00023146"/>
    </source>
</evidence>
<comment type="subcellular location">
    <subcellularLocation>
        <location evidence="2 12">Cytoplasm</location>
    </subcellularLocation>
</comment>
<dbReference type="InterPro" id="IPR004531">
    <property type="entry name" value="Phe-tRNA-synth_IIc_bsu_arc_euk"/>
</dbReference>
<dbReference type="GO" id="GO:0000287">
    <property type="term" value="F:magnesium ion binding"/>
    <property type="evidence" value="ECO:0007669"/>
    <property type="project" value="InterPro"/>
</dbReference>
<dbReference type="GO" id="GO:0004826">
    <property type="term" value="F:phenylalanine-tRNA ligase activity"/>
    <property type="evidence" value="ECO:0007669"/>
    <property type="project" value="UniProtKB-UniRule"/>
</dbReference>
<dbReference type="PANTHER" id="PTHR10947:SF0">
    <property type="entry name" value="PHENYLALANINE--TRNA LIGASE BETA SUBUNIT"/>
    <property type="match status" value="1"/>
</dbReference>
<name>A0A1G9S8C5_9EURY</name>
<dbReference type="Gene3D" id="3.30.56.10">
    <property type="match status" value="2"/>
</dbReference>
<dbReference type="SMART" id="SM00874">
    <property type="entry name" value="B5"/>
    <property type="match status" value="1"/>
</dbReference>
<comment type="subunit">
    <text evidence="12">Tetramer of two alpha and two beta subunits.</text>
</comment>
<dbReference type="Proteomes" id="UP000199370">
    <property type="component" value="Unassembled WGS sequence"/>
</dbReference>
<dbReference type="InterPro" id="IPR045060">
    <property type="entry name" value="Phe-tRNA-ligase_IIc_bsu"/>
</dbReference>
<accession>A0A1G9S8C5</accession>
<dbReference type="RefSeq" id="WP_089730981.1">
    <property type="nucleotide sequence ID" value="NZ_FNIA01000001.1"/>
</dbReference>
<evidence type="ECO:0000313" key="14">
    <source>
        <dbReference type="EMBL" id="SDM31682.1"/>
    </source>
</evidence>
<evidence type="ECO:0000259" key="13">
    <source>
        <dbReference type="PROSITE" id="PS51483"/>
    </source>
</evidence>
<dbReference type="SUPFAM" id="SSF55681">
    <property type="entry name" value="Class II aaRS and biotin synthetases"/>
    <property type="match status" value="1"/>
</dbReference>
<dbReference type="InterPro" id="IPR005147">
    <property type="entry name" value="tRNA_synthase_B5-dom"/>
</dbReference>
<dbReference type="InterPro" id="IPR009061">
    <property type="entry name" value="DNA-bd_dom_put_sf"/>
</dbReference>
<evidence type="ECO:0000256" key="3">
    <source>
        <dbReference type="ARBA" id="ARBA00007438"/>
    </source>
</evidence>
<dbReference type="GO" id="GO:0009328">
    <property type="term" value="C:phenylalanine-tRNA ligase complex"/>
    <property type="evidence" value="ECO:0007669"/>
    <property type="project" value="TreeGrafter"/>
</dbReference>
<dbReference type="AlphaFoldDB" id="A0A1G9S8C5"/>
<evidence type="ECO:0000256" key="7">
    <source>
        <dbReference type="ARBA" id="ARBA00022741"/>
    </source>
</evidence>
<evidence type="ECO:0000256" key="4">
    <source>
        <dbReference type="ARBA" id="ARBA00022490"/>
    </source>
</evidence>
<dbReference type="NCBIfam" id="TIGR00471">
    <property type="entry name" value="pheT_arch"/>
    <property type="match status" value="1"/>
</dbReference>
<keyword evidence="10 12" id="KW-0648">Protein biosynthesis</keyword>
<dbReference type="InterPro" id="IPR041616">
    <property type="entry name" value="PheRS_beta_core"/>
</dbReference>
<gene>
    <name evidence="12" type="primary">pheT</name>
    <name evidence="14" type="ORF">SAMN05192554_1016</name>
</gene>
<keyword evidence="7 12" id="KW-0547">Nucleotide-binding</keyword>
<evidence type="ECO:0000256" key="2">
    <source>
        <dbReference type="ARBA" id="ARBA00004496"/>
    </source>
</evidence>
<comment type="cofactor">
    <cofactor evidence="1 12">
        <name>Mg(2+)</name>
        <dbReference type="ChEBI" id="CHEBI:18420"/>
    </cofactor>
</comment>
<evidence type="ECO:0000256" key="1">
    <source>
        <dbReference type="ARBA" id="ARBA00001946"/>
    </source>
</evidence>
<dbReference type="PROSITE" id="PS51483">
    <property type="entry name" value="B5"/>
    <property type="match status" value="1"/>
</dbReference>
<feature type="binding site" evidence="12">
    <location>
        <position position="356"/>
    </location>
    <ligand>
        <name>Mg(2+)</name>
        <dbReference type="ChEBI" id="CHEBI:18420"/>
        <note>shared with alpha subunit</note>
    </ligand>
</feature>
<evidence type="ECO:0000256" key="8">
    <source>
        <dbReference type="ARBA" id="ARBA00022840"/>
    </source>
</evidence>
<evidence type="ECO:0000313" key="15">
    <source>
        <dbReference type="Proteomes" id="UP000199370"/>
    </source>
</evidence>
<dbReference type="Gene3D" id="3.30.930.10">
    <property type="entry name" value="Bira Bifunctional Protein, Domain 2"/>
    <property type="match status" value="1"/>
</dbReference>
<dbReference type="InterPro" id="IPR005146">
    <property type="entry name" value="B3/B4_tRNA-bd"/>
</dbReference>
<feature type="binding site" evidence="12">
    <location>
        <position position="365"/>
    </location>
    <ligand>
        <name>Mg(2+)</name>
        <dbReference type="ChEBI" id="CHEBI:18420"/>
        <note>shared with alpha subunit</note>
    </ligand>
</feature>
<proteinExistence type="inferred from homology"/>
<keyword evidence="9 12" id="KW-0460">Magnesium</keyword>
<feature type="binding site" evidence="12">
    <location>
        <position position="366"/>
    </location>
    <ligand>
        <name>Mg(2+)</name>
        <dbReference type="ChEBI" id="CHEBI:18420"/>
        <note>shared with alpha subunit</note>
    </ligand>
</feature>
<evidence type="ECO:0000256" key="12">
    <source>
        <dbReference type="HAMAP-Rule" id="MF_00284"/>
    </source>
</evidence>
<keyword evidence="4 12" id="KW-0963">Cytoplasm</keyword>
<comment type="catalytic activity">
    <reaction evidence="12">
        <text>tRNA(Phe) + L-phenylalanine + ATP = L-phenylalanyl-tRNA(Phe) + AMP + diphosphate + H(+)</text>
        <dbReference type="Rhea" id="RHEA:19413"/>
        <dbReference type="Rhea" id="RHEA-COMP:9668"/>
        <dbReference type="Rhea" id="RHEA-COMP:9699"/>
        <dbReference type="ChEBI" id="CHEBI:15378"/>
        <dbReference type="ChEBI" id="CHEBI:30616"/>
        <dbReference type="ChEBI" id="CHEBI:33019"/>
        <dbReference type="ChEBI" id="CHEBI:58095"/>
        <dbReference type="ChEBI" id="CHEBI:78442"/>
        <dbReference type="ChEBI" id="CHEBI:78531"/>
        <dbReference type="ChEBI" id="CHEBI:456215"/>
        <dbReference type="EC" id="6.1.1.20"/>
    </reaction>
</comment>
<dbReference type="OrthoDB" id="10073at2157"/>
<dbReference type="Pfam" id="PF17759">
    <property type="entry name" value="tRNA_synthFbeta"/>
    <property type="match status" value="1"/>
</dbReference>
<dbReference type="CDD" id="cd00769">
    <property type="entry name" value="PheRS_beta_core"/>
    <property type="match status" value="1"/>
</dbReference>